<evidence type="ECO:0000259" key="1">
    <source>
        <dbReference type="Pfam" id="PF22707"/>
    </source>
</evidence>
<sequence>MSFNQVKELRKQGKLDEAFQMALTEHNEAPLDIYRKRALGWVYYEYAKKAAEENNLNAFLTNVQNLKNIQFPPEEVMIFDNLLWQYVKMFSALRKQGNINYQQANLLFDSLKGIYFTLPSEAFSALIEQLHKTYKNSYQYIEAIKNCLNFLRPEDFEPKEYNGRQIMPLAEQVYTVYSRKVLQGDPIPNEFGIISYKLNKEHISKFLPILAQWIETHANYTFLPYFKTKMELELLSDKEETFNTFLPFAKKKQNDFWVWQLMSEIMTNKEVSFACLCKALSLGGKEEFLGKLRVSFTKELINRELFNEARTEIEIVLKEKQENNKKVPYEIQQWQQEHWYAQAKPLKNNFILYNQHKGQSEALLYQDISEDIVVITSVNDEKKIANFIKDTFKNGSFKYDRILKSPKKGDVLKVRLEIFDEAKKAYKLLSAQKGNEADCEAIKAVEGQLRIIPSGAGFVGGVFVSKNLIEKNQWKNNQIIKAKAILSFDKNKDKWGWAVI</sequence>
<name>A0ABS3PYF3_9FLAO</name>
<keyword evidence="4" id="KW-1185">Reference proteome</keyword>
<dbReference type="EMBL" id="JAGDYP010000005">
    <property type="protein sequence ID" value="MBO1884362.1"/>
    <property type="molecule type" value="Genomic_DNA"/>
</dbReference>
<evidence type="ECO:0000313" key="4">
    <source>
        <dbReference type="Proteomes" id="UP000681610"/>
    </source>
</evidence>
<gene>
    <name evidence="3" type="ORF">J4N46_07990</name>
</gene>
<dbReference type="RefSeq" id="WP_208058867.1">
    <property type="nucleotide sequence ID" value="NZ_JAGDYP010000005.1"/>
</dbReference>
<dbReference type="InterPro" id="IPR054283">
    <property type="entry name" value="DUF7017"/>
</dbReference>
<protein>
    <submittedName>
        <fullName evidence="3">Uncharacterized protein</fullName>
    </submittedName>
</protein>
<evidence type="ECO:0000259" key="2">
    <source>
        <dbReference type="Pfam" id="PF22708"/>
    </source>
</evidence>
<dbReference type="Pfam" id="PF22860">
    <property type="entry name" value="DUF7017"/>
    <property type="match status" value="1"/>
</dbReference>
<dbReference type="InterPro" id="IPR054427">
    <property type="entry name" value="S1CSD-TOTE-2"/>
</dbReference>
<dbReference type="Proteomes" id="UP000681610">
    <property type="component" value="Unassembled WGS sequence"/>
</dbReference>
<evidence type="ECO:0000313" key="3">
    <source>
        <dbReference type="EMBL" id="MBO1884362.1"/>
    </source>
</evidence>
<dbReference type="InterPro" id="IPR054426">
    <property type="entry name" value="S1CSD-TOTE-1"/>
</dbReference>
<proteinExistence type="predicted"/>
<dbReference type="Pfam" id="PF22708">
    <property type="entry name" value="S1CSD-TOTE-1"/>
    <property type="match status" value="1"/>
</dbReference>
<feature type="domain" description="TOTE conflict systems S1/CSD-like" evidence="2">
    <location>
        <begin position="365"/>
        <end position="428"/>
    </location>
</feature>
<accession>A0ABS3PYF3</accession>
<organism evidence="3 4">
    <name type="scientific">Capnocytophaga bilenii</name>
    <dbReference type="NCBI Taxonomy" id="2819369"/>
    <lineage>
        <taxon>Bacteria</taxon>
        <taxon>Pseudomonadati</taxon>
        <taxon>Bacteroidota</taxon>
        <taxon>Flavobacteriia</taxon>
        <taxon>Flavobacteriales</taxon>
        <taxon>Flavobacteriaceae</taxon>
        <taxon>Capnocytophaga</taxon>
    </lineage>
</organism>
<reference evidence="3 4" key="1">
    <citation type="submission" date="2021-03" db="EMBL/GenBank/DDBJ databases">
        <title>Isolation and description of Capnocytophaga bilenii sp. nov., a novel Capnocytophaga species, isolated from a gingivitis subject.</title>
        <authorList>
            <person name="Antezack A."/>
            <person name="Monnet-Corti V."/>
            <person name="La Scola B."/>
        </authorList>
    </citation>
    <scope>NUCLEOTIDE SEQUENCE [LARGE SCALE GENOMIC DNA]</scope>
    <source>
        <strain evidence="3 4">Marseille-Q4570</strain>
    </source>
</reference>
<dbReference type="Pfam" id="PF22707">
    <property type="entry name" value="S1CSD-TOTE-2"/>
    <property type="match status" value="1"/>
</dbReference>
<feature type="domain" description="TOTE conflict systems S1/CSD-like" evidence="1">
    <location>
        <begin position="443"/>
        <end position="500"/>
    </location>
</feature>
<comment type="caution">
    <text evidence="3">The sequence shown here is derived from an EMBL/GenBank/DDBJ whole genome shotgun (WGS) entry which is preliminary data.</text>
</comment>